<accession>A0A392NIX5</accession>
<name>A0A392NIX5_9FABA</name>
<feature type="non-terminal residue" evidence="2">
    <location>
        <position position="180"/>
    </location>
</feature>
<keyword evidence="3" id="KW-1185">Reference proteome</keyword>
<reference evidence="2 3" key="1">
    <citation type="journal article" date="2018" name="Front. Plant Sci.">
        <title>Red Clover (Trifolium pratense) and Zigzag Clover (T. medium) - A Picture of Genomic Similarities and Differences.</title>
        <authorList>
            <person name="Dluhosova J."/>
            <person name="Istvanek J."/>
            <person name="Nedelnik J."/>
            <person name="Repkova J."/>
        </authorList>
    </citation>
    <scope>NUCLEOTIDE SEQUENCE [LARGE SCALE GENOMIC DNA]</scope>
    <source>
        <strain evidence="3">cv. 10/8</strain>
        <tissue evidence="2">Leaf</tissue>
    </source>
</reference>
<dbReference type="PANTHER" id="PTHR31111">
    <property type="entry name" value="BNAA05G37150D PROTEIN-RELATED"/>
    <property type="match status" value="1"/>
</dbReference>
<dbReference type="AlphaFoldDB" id="A0A392NIX5"/>
<protein>
    <submittedName>
        <fullName evidence="2">F-box protein</fullName>
    </submittedName>
</protein>
<organism evidence="2 3">
    <name type="scientific">Trifolium medium</name>
    <dbReference type="NCBI Taxonomy" id="97028"/>
    <lineage>
        <taxon>Eukaryota</taxon>
        <taxon>Viridiplantae</taxon>
        <taxon>Streptophyta</taxon>
        <taxon>Embryophyta</taxon>
        <taxon>Tracheophyta</taxon>
        <taxon>Spermatophyta</taxon>
        <taxon>Magnoliopsida</taxon>
        <taxon>eudicotyledons</taxon>
        <taxon>Gunneridae</taxon>
        <taxon>Pentapetalae</taxon>
        <taxon>rosids</taxon>
        <taxon>fabids</taxon>
        <taxon>Fabales</taxon>
        <taxon>Fabaceae</taxon>
        <taxon>Papilionoideae</taxon>
        <taxon>50 kb inversion clade</taxon>
        <taxon>NPAAA clade</taxon>
        <taxon>Hologalegina</taxon>
        <taxon>IRL clade</taxon>
        <taxon>Trifolieae</taxon>
        <taxon>Trifolium</taxon>
    </lineage>
</organism>
<dbReference type="PANTHER" id="PTHR31111:SF136">
    <property type="entry name" value="F-BOX ASSOCIATED DOMAIN-CONTAINING PROTEIN"/>
    <property type="match status" value="1"/>
</dbReference>
<dbReference type="InterPro" id="IPR017451">
    <property type="entry name" value="F-box-assoc_interact_dom"/>
</dbReference>
<dbReference type="EMBL" id="LXQA010041477">
    <property type="protein sequence ID" value="MCH99837.1"/>
    <property type="molecule type" value="Genomic_DNA"/>
</dbReference>
<dbReference type="NCBIfam" id="TIGR01640">
    <property type="entry name" value="F_box_assoc_1"/>
    <property type="match status" value="1"/>
</dbReference>
<evidence type="ECO:0000313" key="3">
    <source>
        <dbReference type="Proteomes" id="UP000265520"/>
    </source>
</evidence>
<proteinExistence type="predicted"/>
<evidence type="ECO:0000259" key="1">
    <source>
        <dbReference type="Pfam" id="PF07734"/>
    </source>
</evidence>
<evidence type="ECO:0000313" key="2">
    <source>
        <dbReference type="EMBL" id="MCH99837.1"/>
    </source>
</evidence>
<dbReference type="Proteomes" id="UP000265520">
    <property type="component" value="Unassembled WGS sequence"/>
</dbReference>
<dbReference type="Pfam" id="PF07734">
    <property type="entry name" value="FBA_1"/>
    <property type="match status" value="1"/>
</dbReference>
<feature type="domain" description="F-box associated beta-propeller type 1" evidence="1">
    <location>
        <begin position="3"/>
        <end position="146"/>
    </location>
</feature>
<comment type="caution">
    <text evidence="2">The sequence shown here is derived from an EMBL/GenBank/DDBJ whole genome shotgun (WGS) entry which is preliminary data.</text>
</comment>
<sequence length="180" mass="20656">MRMHGFGYDMVSDNYKVVAVFDVDDNNCTFSNEVEVHTLGTNSWKSIPAFPYGVSSVQQSGQCVSGAINWLVYNDVRKSRCFIVSLDLRNESYEEVLMPDYDEGDRTTLQLSVFRYSLCFISGEDVWIMKEYGNKESWTKLFTISLMGGPPRPSYSCVHTIHIFENDQVLLEYLEGYRSS</sequence>
<dbReference type="InterPro" id="IPR006527">
    <property type="entry name" value="F-box-assoc_dom_typ1"/>
</dbReference>